<dbReference type="AlphaFoldDB" id="A0A1U7IAH6"/>
<sequence length="157" mass="17015">MEPPTTPNPPVSNQPPTNDSGDIVASNPTINEVVTRGAEIVQSTEQQNQQSLTEQNATPLPERCRKRGERSNVNNQNASSQEEEECEELSVSERQRMLRQGILRLEPQNRNGQSNPQSLPESLTGGKGGNATEIRNNGSEIELRGSGVQIDNSGAGK</sequence>
<comment type="caution">
    <text evidence="2">The sequence shown here is derived from an EMBL/GenBank/DDBJ whole genome shotgun (WGS) entry which is preliminary data.</text>
</comment>
<proteinExistence type="predicted"/>
<feature type="compositionally biased region" description="Low complexity" evidence="1">
    <location>
        <begin position="71"/>
        <end position="80"/>
    </location>
</feature>
<evidence type="ECO:0000313" key="2">
    <source>
        <dbReference type="EMBL" id="OKH33494.1"/>
    </source>
</evidence>
<dbReference type="Proteomes" id="UP000185860">
    <property type="component" value="Unassembled WGS sequence"/>
</dbReference>
<reference evidence="2 3" key="1">
    <citation type="submission" date="2016-11" db="EMBL/GenBank/DDBJ databases">
        <title>Draft Genome Sequences of Nine Cyanobacterial Strains from Diverse Habitats.</title>
        <authorList>
            <person name="Zhu T."/>
            <person name="Hou S."/>
            <person name="Lu X."/>
            <person name="Hess W.R."/>
        </authorList>
    </citation>
    <scope>NUCLEOTIDE SEQUENCE [LARGE SCALE GENOMIC DNA]</scope>
    <source>
        <strain evidence="2 3">IAM M-71</strain>
    </source>
</reference>
<gene>
    <name evidence="2" type="ORF">NIES2119_23255</name>
</gene>
<dbReference type="STRING" id="454136.NIES2119_23255"/>
<organism evidence="2 3">
    <name type="scientific">[Phormidium ambiguum] IAM M-71</name>
    <dbReference type="NCBI Taxonomy" id="454136"/>
    <lineage>
        <taxon>Bacteria</taxon>
        <taxon>Bacillati</taxon>
        <taxon>Cyanobacteriota</taxon>
        <taxon>Cyanophyceae</taxon>
        <taxon>Oscillatoriophycideae</taxon>
        <taxon>Aerosakkonematales</taxon>
        <taxon>Aerosakkonemataceae</taxon>
        <taxon>Floridanema</taxon>
    </lineage>
</organism>
<feature type="compositionally biased region" description="Acidic residues" evidence="1">
    <location>
        <begin position="81"/>
        <end position="90"/>
    </location>
</feature>
<evidence type="ECO:0000313" key="3">
    <source>
        <dbReference type="Proteomes" id="UP000185860"/>
    </source>
</evidence>
<feature type="region of interest" description="Disordered" evidence="1">
    <location>
        <begin position="42"/>
        <end position="157"/>
    </location>
</feature>
<feature type="compositionally biased region" description="Polar residues" evidence="1">
    <location>
        <begin position="14"/>
        <end position="25"/>
    </location>
</feature>
<name>A0A1U7IAH6_9CYAN</name>
<evidence type="ECO:0000256" key="1">
    <source>
        <dbReference type="SAM" id="MobiDB-lite"/>
    </source>
</evidence>
<protein>
    <submittedName>
        <fullName evidence="2">Uncharacterized protein</fullName>
    </submittedName>
</protein>
<feature type="compositionally biased region" description="Polar residues" evidence="1">
    <location>
        <begin position="108"/>
        <end position="121"/>
    </location>
</feature>
<dbReference type="EMBL" id="MRCE01000029">
    <property type="protein sequence ID" value="OKH33494.1"/>
    <property type="molecule type" value="Genomic_DNA"/>
</dbReference>
<feature type="compositionally biased region" description="Polar residues" evidence="1">
    <location>
        <begin position="42"/>
        <end position="58"/>
    </location>
</feature>
<feature type="compositionally biased region" description="Pro residues" evidence="1">
    <location>
        <begin position="1"/>
        <end position="13"/>
    </location>
</feature>
<feature type="region of interest" description="Disordered" evidence="1">
    <location>
        <begin position="1"/>
        <end position="25"/>
    </location>
</feature>
<accession>A0A1U7IAH6</accession>